<organism evidence="1 2">
    <name type="scientific">Brassica napus</name>
    <name type="common">Rape</name>
    <dbReference type="NCBI Taxonomy" id="3708"/>
    <lineage>
        <taxon>Eukaryota</taxon>
        <taxon>Viridiplantae</taxon>
        <taxon>Streptophyta</taxon>
        <taxon>Embryophyta</taxon>
        <taxon>Tracheophyta</taxon>
        <taxon>Spermatophyta</taxon>
        <taxon>Magnoliopsida</taxon>
        <taxon>eudicotyledons</taxon>
        <taxon>Gunneridae</taxon>
        <taxon>Pentapetalae</taxon>
        <taxon>rosids</taxon>
        <taxon>malvids</taxon>
        <taxon>Brassicales</taxon>
        <taxon>Brassicaceae</taxon>
        <taxon>Brassiceae</taxon>
        <taxon>Brassica</taxon>
    </lineage>
</organism>
<reference evidence="1 2" key="1">
    <citation type="submission" date="2021-05" db="EMBL/GenBank/DDBJ databases">
        <title>Genome Assembly of Synthetic Allotetraploid Brassica napus Reveals Homoeologous Exchanges between Subgenomes.</title>
        <authorList>
            <person name="Davis J.T."/>
        </authorList>
    </citation>
    <scope>NUCLEOTIDE SEQUENCE [LARGE SCALE GENOMIC DNA]</scope>
    <source>
        <strain evidence="2">cv. Da-Ae</strain>
        <tissue evidence="1">Seedling</tissue>
    </source>
</reference>
<sequence>MRACNPSGDNKVMGHWAGLGKVIYWPACSKSESGGDCVRLVSQSSVHLPLSTVEGLRASASQAHYDPISRL</sequence>
<protein>
    <submittedName>
        <fullName evidence="1">Uncharacterized protein</fullName>
    </submittedName>
</protein>
<keyword evidence="2" id="KW-1185">Reference proteome</keyword>
<dbReference type="EMBL" id="JAGKQM010000005">
    <property type="protein sequence ID" value="KAH0926071.1"/>
    <property type="molecule type" value="Genomic_DNA"/>
</dbReference>
<gene>
    <name evidence="1" type="ORF">HID58_018327</name>
</gene>
<proteinExistence type="predicted"/>
<evidence type="ECO:0000313" key="2">
    <source>
        <dbReference type="Proteomes" id="UP000824890"/>
    </source>
</evidence>
<dbReference type="Proteomes" id="UP000824890">
    <property type="component" value="Unassembled WGS sequence"/>
</dbReference>
<comment type="caution">
    <text evidence="1">The sequence shown here is derived from an EMBL/GenBank/DDBJ whole genome shotgun (WGS) entry which is preliminary data.</text>
</comment>
<accession>A0ABQ8D9L6</accession>
<name>A0ABQ8D9L6_BRANA</name>
<evidence type="ECO:0000313" key="1">
    <source>
        <dbReference type="EMBL" id="KAH0926071.1"/>
    </source>
</evidence>